<evidence type="ECO:0000259" key="9">
    <source>
        <dbReference type="Pfam" id="PF24576"/>
    </source>
</evidence>
<dbReference type="InterPro" id="IPR057074">
    <property type="entry name" value="IR75A_N"/>
</dbReference>
<evidence type="ECO:0000256" key="7">
    <source>
        <dbReference type="ARBA" id="ARBA00023180"/>
    </source>
</evidence>
<evidence type="ECO:0000256" key="1">
    <source>
        <dbReference type="ARBA" id="ARBA00004651"/>
    </source>
</evidence>
<dbReference type="EMBL" id="KZ288293">
    <property type="protein sequence ID" value="PBC29009.1"/>
    <property type="molecule type" value="Genomic_DNA"/>
</dbReference>
<comment type="subcellular location">
    <subcellularLocation>
        <location evidence="1">Cell membrane</location>
        <topology evidence="1">Multi-pass membrane protein</topology>
    </subcellularLocation>
</comment>
<keyword evidence="2" id="KW-1003">Cell membrane</keyword>
<feature type="transmembrane region" description="Helical" evidence="8">
    <location>
        <begin position="223"/>
        <end position="242"/>
    </location>
</feature>
<keyword evidence="3 8" id="KW-0812">Transmembrane</keyword>
<dbReference type="OrthoDB" id="413361at2759"/>
<dbReference type="Pfam" id="PF24576">
    <property type="entry name" value="IR75A_N"/>
    <property type="match status" value="1"/>
</dbReference>
<dbReference type="GO" id="GO:0005886">
    <property type="term" value="C:plasma membrane"/>
    <property type="evidence" value="ECO:0007669"/>
    <property type="project" value="UniProtKB-SubCell"/>
</dbReference>
<feature type="domain" description="Ionotropic receptor 75a N-terminal" evidence="9">
    <location>
        <begin position="249"/>
        <end position="402"/>
    </location>
</feature>
<evidence type="ECO:0000256" key="8">
    <source>
        <dbReference type="SAM" id="Phobius"/>
    </source>
</evidence>
<dbReference type="Proteomes" id="UP000242457">
    <property type="component" value="Unassembled WGS sequence"/>
</dbReference>
<keyword evidence="5 8" id="KW-0472">Membrane</keyword>
<evidence type="ECO:0000256" key="4">
    <source>
        <dbReference type="ARBA" id="ARBA00022989"/>
    </source>
</evidence>
<proteinExistence type="predicted"/>
<evidence type="ECO:0000256" key="3">
    <source>
        <dbReference type="ARBA" id="ARBA00022692"/>
    </source>
</evidence>
<reference evidence="10 11" key="1">
    <citation type="submission" date="2014-07" db="EMBL/GenBank/DDBJ databases">
        <title>Genomic and transcriptomic analysis on Apis cerana provide comprehensive insights into honey bee biology.</title>
        <authorList>
            <person name="Diao Q."/>
            <person name="Sun L."/>
            <person name="Zheng H."/>
            <person name="Zheng H."/>
            <person name="Xu S."/>
            <person name="Wang S."/>
            <person name="Zeng Z."/>
            <person name="Hu F."/>
            <person name="Su S."/>
            <person name="Wu J."/>
        </authorList>
    </citation>
    <scope>NUCLEOTIDE SEQUENCE [LARGE SCALE GENOMIC DNA]</scope>
    <source>
        <tissue evidence="10">Pupae without intestine</tissue>
    </source>
</reference>
<organism evidence="10 11">
    <name type="scientific">Apis cerana cerana</name>
    <name type="common">Oriental honeybee</name>
    <dbReference type="NCBI Taxonomy" id="94128"/>
    <lineage>
        <taxon>Eukaryota</taxon>
        <taxon>Metazoa</taxon>
        <taxon>Ecdysozoa</taxon>
        <taxon>Arthropoda</taxon>
        <taxon>Hexapoda</taxon>
        <taxon>Insecta</taxon>
        <taxon>Pterygota</taxon>
        <taxon>Neoptera</taxon>
        <taxon>Endopterygota</taxon>
        <taxon>Hymenoptera</taxon>
        <taxon>Apocrita</taxon>
        <taxon>Aculeata</taxon>
        <taxon>Apoidea</taxon>
        <taxon>Anthophila</taxon>
        <taxon>Apidae</taxon>
        <taxon>Apis</taxon>
    </lineage>
</organism>
<dbReference type="Gene3D" id="1.10.287.70">
    <property type="match status" value="1"/>
</dbReference>
<keyword evidence="7" id="KW-0325">Glycoprotein</keyword>
<keyword evidence="11" id="KW-1185">Reference proteome</keyword>
<protein>
    <recommendedName>
        <fullName evidence="9">Ionotropic receptor 75a N-terminal domain-containing protein</fullName>
    </recommendedName>
</protein>
<feature type="transmembrane region" description="Helical" evidence="8">
    <location>
        <begin position="540"/>
        <end position="560"/>
    </location>
</feature>
<dbReference type="PANTHER" id="PTHR42643:SF32">
    <property type="entry name" value="IONOTROPIC RECEPTOR 31A, ISOFORM C-RELATED"/>
    <property type="match status" value="1"/>
</dbReference>
<accession>A0A2A3ECS0</accession>
<evidence type="ECO:0000313" key="10">
    <source>
        <dbReference type="EMBL" id="PBC29009.1"/>
    </source>
</evidence>
<sequence>MNRENVGKRKKYSDAIILSVGILSQQGANFLPKRLPSRIALFQITIHSWIMYNYYSASIVSARLSEPLDMMEDSVTVLADSNLKIAAEAVPYLNYFLYNLNWESDYFRKKRWDPLPESKRYLPIEEGIKQVGQGILAYHTDPNTAYPYVERMFDSNKICELTEIHLFKQSVMGMYASHNGQFIEIAKIGLTKMFNTGLRNRQIKYWSSRKPECQLDTLSTRSITIYEIAPALILLAFGIIVANDYQILKLLNEVGIGVSITQFTSIINIPQFLHTTYWNLGIFVDLECLVSDEDIVKLFYETSAYYMFDHLHQWLILEKNMNHILQLLNDNMFSIITDVTIAISKDDDYILYDVYNHCKNYGGLLNITKLGTWTKNDGLQIILQTNKFSRRWNYHRMKIKVAGVVVNRPKNQSLIDYLQEENLYEHTDNWSKFGYAIMEHVKQLFNFTNGPLIAGFKNGIYDLGYFPSILTKERFNYADVIMQVWPIRTCFMFLTVPSLKVDMNIIFRPFARNVWYMILILTVIIIFGLWIILKLEKNDSAYGSTILIIIAALCQQAAIVSSRLNAPLDKMNDSLYSLINSRMKLAAYKDIYFNILLHSSVEEIQYFKKYWEKIPEEKKFFSIQDGLKKMTTAKFAYHTDPINVYPFIERVFDKQMICQLTEVHLLRPSSLGLWSMRHSQFQEITKIGLIRISTSGIRKREVIRWTYRKPYCDKDKHYVSSVTIHETIPILLVLCFGIILSIVICFIENIIFHTIRKKQRQIKESEHQLKKNNQKNVAKNKTMIKIKKLMYKKTHNKKN</sequence>
<keyword evidence="6" id="KW-0675">Receptor</keyword>
<dbReference type="AlphaFoldDB" id="A0A2A3ECS0"/>
<evidence type="ECO:0000313" key="11">
    <source>
        <dbReference type="Proteomes" id="UP000242457"/>
    </source>
</evidence>
<evidence type="ECO:0000256" key="2">
    <source>
        <dbReference type="ARBA" id="ARBA00022475"/>
    </source>
</evidence>
<keyword evidence="4 8" id="KW-1133">Transmembrane helix</keyword>
<feature type="transmembrane region" description="Helical" evidence="8">
    <location>
        <begin position="730"/>
        <end position="752"/>
    </location>
</feature>
<feature type="transmembrane region" description="Helical" evidence="8">
    <location>
        <begin position="514"/>
        <end position="533"/>
    </location>
</feature>
<dbReference type="InterPro" id="IPR052192">
    <property type="entry name" value="Insect_Ionotropic_Sensory_Rcpt"/>
</dbReference>
<gene>
    <name evidence="10" type="ORF">APICC_09986</name>
</gene>
<evidence type="ECO:0000256" key="6">
    <source>
        <dbReference type="ARBA" id="ARBA00023170"/>
    </source>
</evidence>
<dbReference type="STRING" id="94128.A0A2A3ECS0"/>
<dbReference type="PANTHER" id="PTHR42643">
    <property type="entry name" value="IONOTROPIC RECEPTOR 20A-RELATED"/>
    <property type="match status" value="1"/>
</dbReference>
<dbReference type="SUPFAM" id="SSF53850">
    <property type="entry name" value="Periplasmic binding protein-like II"/>
    <property type="match status" value="1"/>
</dbReference>
<name>A0A2A3ECS0_APICC</name>
<evidence type="ECO:0000256" key="5">
    <source>
        <dbReference type="ARBA" id="ARBA00023136"/>
    </source>
</evidence>